<feature type="region of interest" description="Disordered" evidence="1">
    <location>
        <begin position="236"/>
        <end position="303"/>
    </location>
</feature>
<feature type="region of interest" description="Disordered" evidence="1">
    <location>
        <begin position="190"/>
        <end position="211"/>
    </location>
</feature>
<sequence length="303" mass="31537">MDTRDAPSPALLDAFWRVVAQHGWHGATFARIAAESGESLSDLRGRYTTPVALLRAHARSVDQAVLEGTVPGQTGFGTARDRVFDLLMRRLDALQPHREGILRMQRDLMRDPLSALLLSPILMASMAWTLEGAGVSTAGLAGALRVQGLVGVWLSVARAWETDDSVDLGPTMAALDRALDRAEKVARTLRLTEDEAPMSGPVEGADSTPPDIVEPPIVEPPIVEPPLADTGIMLANAAGPEQPGEGGTPVGTPPGTSSGTSSGEPLPPAEPIPPSALSPEAPDAPATPTPPRKKGGSGPLPIA</sequence>
<evidence type="ECO:0008006" key="4">
    <source>
        <dbReference type="Google" id="ProtNLM"/>
    </source>
</evidence>
<accession>A0ABT1XC86</accession>
<evidence type="ECO:0000313" key="2">
    <source>
        <dbReference type="EMBL" id="MCR0984604.1"/>
    </source>
</evidence>
<feature type="compositionally biased region" description="Pro residues" evidence="1">
    <location>
        <begin position="265"/>
        <end position="276"/>
    </location>
</feature>
<dbReference type="EMBL" id="JANJOU010000022">
    <property type="protein sequence ID" value="MCR0984604.1"/>
    <property type="molecule type" value="Genomic_DNA"/>
</dbReference>
<feature type="compositionally biased region" description="Low complexity" evidence="1">
    <location>
        <begin position="253"/>
        <end position="264"/>
    </location>
</feature>
<protein>
    <recommendedName>
        <fullName evidence="4">TetR family transcriptional regulator</fullName>
    </recommendedName>
</protein>
<reference evidence="2 3" key="1">
    <citation type="submission" date="2022-06" db="EMBL/GenBank/DDBJ databases">
        <title>Roseomonas CN29.</title>
        <authorList>
            <person name="Cheng Y."/>
            <person name="He X."/>
        </authorList>
    </citation>
    <scope>NUCLEOTIDE SEQUENCE [LARGE SCALE GENOMIC DNA]</scope>
    <source>
        <strain evidence="2 3">CN29</strain>
    </source>
</reference>
<dbReference type="Gene3D" id="1.10.357.10">
    <property type="entry name" value="Tetracycline Repressor, domain 2"/>
    <property type="match status" value="1"/>
</dbReference>
<dbReference type="Proteomes" id="UP001524642">
    <property type="component" value="Unassembled WGS sequence"/>
</dbReference>
<organism evidence="2 3">
    <name type="scientific">Roseomonas populi</name>
    <dbReference type="NCBI Taxonomy" id="3121582"/>
    <lineage>
        <taxon>Bacteria</taxon>
        <taxon>Pseudomonadati</taxon>
        <taxon>Pseudomonadota</taxon>
        <taxon>Alphaproteobacteria</taxon>
        <taxon>Acetobacterales</taxon>
        <taxon>Roseomonadaceae</taxon>
        <taxon>Roseomonas</taxon>
    </lineage>
</organism>
<proteinExistence type="predicted"/>
<evidence type="ECO:0000256" key="1">
    <source>
        <dbReference type="SAM" id="MobiDB-lite"/>
    </source>
</evidence>
<dbReference type="InterPro" id="IPR009057">
    <property type="entry name" value="Homeodomain-like_sf"/>
</dbReference>
<gene>
    <name evidence="2" type="ORF">NRP21_21330</name>
</gene>
<name>A0ABT1XC86_9PROT</name>
<evidence type="ECO:0000313" key="3">
    <source>
        <dbReference type="Proteomes" id="UP001524642"/>
    </source>
</evidence>
<comment type="caution">
    <text evidence="2">The sequence shown here is derived from an EMBL/GenBank/DDBJ whole genome shotgun (WGS) entry which is preliminary data.</text>
</comment>
<dbReference type="SUPFAM" id="SSF46689">
    <property type="entry name" value="Homeodomain-like"/>
    <property type="match status" value="1"/>
</dbReference>
<dbReference type="RefSeq" id="WP_257718255.1">
    <property type="nucleotide sequence ID" value="NZ_JANJOU010000022.1"/>
</dbReference>
<keyword evidence="3" id="KW-1185">Reference proteome</keyword>